<dbReference type="Gene3D" id="3.90.1640.30">
    <property type="match status" value="1"/>
</dbReference>
<evidence type="ECO:0000256" key="6">
    <source>
        <dbReference type="SAM" id="Coils"/>
    </source>
</evidence>
<dbReference type="GO" id="GO:0008409">
    <property type="term" value="F:5'-3' exonuclease activity"/>
    <property type="evidence" value="ECO:0007669"/>
    <property type="project" value="InterPro"/>
</dbReference>
<dbReference type="GO" id="GO:0003676">
    <property type="term" value="F:nucleic acid binding"/>
    <property type="evidence" value="ECO:0007669"/>
    <property type="project" value="InterPro"/>
</dbReference>
<keyword evidence="4" id="KW-0378">Hydrolase</keyword>
<protein>
    <recommendedName>
        <fullName evidence="2">Single-stranded-DNA-specific exonuclease RecJ</fullName>
    </recommendedName>
</protein>
<feature type="domain" description="DDH" evidence="7">
    <location>
        <begin position="40"/>
        <end position="178"/>
    </location>
</feature>
<evidence type="ECO:0000259" key="9">
    <source>
        <dbReference type="Pfam" id="PF10141"/>
    </source>
</evidence>
<dbReference type="InterPro" id="IPR003156">
    <property type="entry name" value="DHHA1_dom"/>
</dbReference>
<evidence type="ECO:0000313" key="12">
    <source>
        <dbReference type="Proteomes" id="UP000602050"/>
    </source>
</evidence>
<dbReference type="PANTHER" id="PTHR30255">
    <property type="entry name" value="SINGLE-STRANDED-DNA-SPECIFIC EXONUCLEASE RECJ"/>
    <property type="match status" value="1"/>
</dbReference>
<evidence type="ECO:0000313" key="11">
    <source>
        <dbReference type="EMBL" id="GGH68524.1"/>
    </source>
</evidence>
<dbReference type="Proteomes" id="UP000602050">
    <property type="component" value="Unassembled WGS sequence"/>
</dbReference>
<proteinExistence type="inferred from homology"/>
<evidence type="ECO:0000259" key="8">
    <source>
        <dbReference type="Pfam" id="PF02272"/>
    </source>
</evidence>
<evidence type="ECO:0000256" key="1">
    <source>
        <dbReference type="ARBA" id="ARBA00005915"/>
    </source>
</evidence>
<dbReference type="GO" id="GO:0006281">
    <property type="term" value="P:DNA repair"/>
    <property type="evidence" value="ECO:0007669"/>
    <property type="project" value="InterPro"/>
</dbReference>
<evidence type="ECO:0000256" key="5">
    <source>
        <dbReference type="ARBA" id="ARBA00022839"/>
    </source>
</evidence>
<dbReference type="Pfam" id="PF10141">
    <property type="entry name" value="ssDNA-exonuc_C"/>
    <property type="match status" value="1"/>
</dbReference>
<feature type="domain" description="RecJ OB" evidence="10">
    <location>
        <begin position="410"/>
        <end position="512"/>
    </location>
</feature>
<dbReference type="InterPro" id="IPR038763">
    <property type="entry name" value="DHH_sf"/>
</dbReference>
<reference evidence="11" key="2">
    <citation type="submission" date="2020-09" db="EMBL/GenBank/DDBJ databases">
        <authorList>
            <person name="Sun Q."/>
            <person name="Zhou Y."/>
        </authorList>
    </citation>
    <scope>NUCLEOTIDE SEQUENCE</scope>
    <source>
        <strain evidence="11">CGMCC 1.12360</strain>
    </source>
</reference>
<evidence type="ECO:0000256" key="4">
    <source>
        <dbReference type="ARBA" id="ARBA00022801"/>
    </source>
</evidence>
<evidence type="ECO:0000256" key="2">
    <source>
        <dbReference type="ARBA" id="ARBA00019841"/>
    </source>
</evidence>
<comment type="similarity">
    <text evidence="1">Belongs to the RecJ family.</text>
</comment>
<dbReference type="InterPro" id="IPR018779">
    <property type="entry name" value="RecJ_C"/>
</dbReference>
<feature type="domain" description="DHHA1" evidence="8">
    <location>
        <begin position="299"/>
        <end position="394"/>
    </location>
</feature>
<name>A0A8J3EJ16_9BACI</name>
<dbReference type="NCBIfam" id="TIGR00644">
    <property type="entry name" value="recJ"/>
    <property type="match status" value="1"/>
</dbReference>
<keyword evidence="3" id="KW-0540">Nuclease</keyword>
<feature type="domain" description="Single-stranded-DNA-specific exonuclease RecJ C-terminal" evidence="9">
    <location>
        <begin position="519"/>
        <end position="711"/>
    </location>
</feature>
<keyword evidence="12" id="KW-1185">Reference proteome</keyword>
<keyword evidence="5 11" id="KW-0269">Exonuclease</keyword>
<dbReference type="Pfam" id="PF01368">
    <property type="entry name" value="DHH"/>
    <property type="match status" value="1"/>
</dbReference>
<feature type="coiled-coil region" evidence="6">
    <location>
        <begin position="256"/>
        <end position="283"/>
    </location>
</feature>
<dbReference type="InterPro" id="IPR041122">
    <property type="entry name" value="RecJ_OB"/>
</dbReference>
<dbReference type="Pfam" id="PF17768">
    <property type="entry name" value="RecJ_OB"/>
    <property type="match status" value="1"/>
</dbReference>
<dbReference type="InterPro" id="IPR004610">
    <property type="entry name" value="RecJ"/>
</dbReference>
<evidence type="ECO:0000256" key="3">
    <source>
        <dbReference type="ARBA" id="ARBA00022722"/>
    </source>
</evidence>
<reference evidence="11" key="1">
    <citation type="journal article" date="2014" name="Int. J. Syst. Evol. Microbiol.">
        <title>Complete genome sequence of Corynebacterium casei LMG S-19264T (=DSM 44701T), isolated from a smear-ripened cheese.</title>
        <authorList>
            <consortium name="US DOE Joint Genome Institute (JGI-PGF)"/>
            <person name="Walter F."/>
            <person name="Albersmeier A."/>
            <person name="Kalinowski J."/>
            <person name="Ruckert C."/>
        </authorList>
    </citation>
    <scope>NUCLEOTIDE SEQUENCE</scope>
    <source>
        <strain evidence="11">CGMCC 1.12360</strain>
    </source>
</reference>
<comment type="caution">
    <text evidence="11">The sequence shown here is derived from an EMBL/GenBank/DDBJ whole genome shotgun (WGS) entry which is preliminary data.</text>
</comment>
<dbReference type="Gene3D" id="3.10.310.30">
    <property type="match status" value="1"/>
</dbReference>
<dbReference type="PANTHER" id="PTHR30255:SF2">
    <property type="entry name" value="SINGLE-STRANDED-DNA-SPECIFIC EXONUCLEASE RECJ"/>
    <property type="match status" value="1"/>
</dbReference>
<dbReference type="GO" id="GO:0006310">
    <property type="term" value="P:DNA recombination"/>
    <property type="evidence" value="ECO:0007669"/>
    <property type="project" value="InterPro"/>
</dbReference>
<sequence>MEQADKFLSPRLEDLHNPNLLQSMEKAVDRVHQAIQDDEKILIYGDYDADGVSSTAVMLKTLKELNAKADYYIPNRFTEGYGPNEEAFMEAYKNGYSLIITVDTGIAAVHEVDVANKLGIDVIITDHHEIQSELPDAYAILHPKCSPDYPFKDLAGVGVAFKFAEALLGYFPEHLLPFAAIGTIADLVPLIGENRILAYHGLEALSNTKNPGIQALKEVSQIDGKVNEQDVGFSLGPRINAVGRLQDASLAVELFMTEQLEEAKDIAKELEEINELRKQIVQEIVIEAEEMIKEEKSDVLVVAKEGWNEGVLGIVASKLVKKFDRPAIVLTIKKDKQEAKGSARSIPAFDLFEHGMRIRELFTHFGGHHQAAGMTLPVENISLVKEKLNQFIQEELTEEDFKQQIEIAHQLSISEISEHLIREMESMAPFGMSNPKPVFQFTGVPMEVRQIGSTKNHLKMLFQEDGYQLEGIGFGLGEYKNNISERAEVSIAGELGINEWNNVKRFQIMIHDMKIDEWQLFDFRGKRHFQPVLPSNGNSIAVFNEINSSEEYVQQITYRTDVNDIPETDSLYIYDLPEDMADLKKIVQKTKPWNIYVCYYMNQGAYLQSFPSREEFVWFYAFVRKHQAVDLKQHLDWLKREKGWSKEKIIFLTKVFSELDFVRVKQGVIYINPNPKKQDLQNSPTYQKRLKQMEIEKKLYYSNYDELKTWFASCMDHIDNRKEEPAYGL</sequence>
<evidence type="ECO:0000259" key="7">
    <source>
        <dbReference type="Pfam" id="PF01368"/>
    </source>
</evidence>
<dbReference type="SUPFAM" id="SSF64182">
    <property type="entry name" value="DHH phosphoesterases"/>
    <property type="match status" value="1"/>
</dbReference>
<accession>A0A8J3EJ16</accession>
<dbReference type="Pfam" id="PF02272">
    <property type="entry name" value="DHHA1"/>
    <property type="match status" value="1"/>
</dbReference>
<dbReference type="InterPro" id="IPR051673">
    <property type="entry name" value="SSDNA_exonuclease_RecJ"/>
</dbReference>
<keyword evidence="6" id="KW-0175">Coiled coil</keyword>
<evidence type="ECO:0000259" key="10">
    <source>
        <dbReference type="Pfam" id="PF17768"/>
    </source>
</evidence>
<dbReference type="AlphaFoldDB" id="A0A8J3EJ16"/>
<dbReference type="InterPro" id="IPR001667">
    <property type="entry name" value="DDH_dom"/>
</dbReference>
<dbReference type="EMBL" id="BMEV01000002">
    <property type="protein sequence ID" value="GGH68524.1"/>
    <property type="molecule type" value="Genomic_DNA"/>
</dbReference>
<organism evidence="11 12">
    <name type="scientific">Compostibacillus humi</name>
    <dbReference type="NCBI Taxonomy" id="1245525"/>
    <lineage>
        <taxon>Bacteria</taxon>
        <taxon>Bacillati</taxon>
        <taxon>Bacillota</taxon>
        <taxon>Bacilli</taxon>
        <taxon>Bacillales</taxon>
        <taxon>Bacillaceae</taxon>
        <taxon>Compostibacillus</taxon>
    </lineage>
</organism>
<gene>
    <name evidence="11" type="primary">recJ</name>
    <name evidence="11" type="ORF">GCM10010978_01560</name>
</gene>